<dbReference type="STRING" id="1086013.SAMN05421774_105209"/>
<sequence length="318" mass="34419">MRQNLGKIEAIRHKVRTQATRQRAGFLNARRSEGGLSTVFRLTGAVVRAVLVMLMVAIPSLLLPEVAADTKQMVALVALFLGVLTLVEYAATYPSLIEFRDAPPFNRIRFLAIFLTVLVLSLIAKGQTEPTKVSLILEILGGMIGRAIDFPFSPVRLVLLAVSEDVGTAQLVLVRTAAGLSYLVSLAMLTIFVLCLRSGNWPARGSSFNVWVNLPTFDPTAGGDVIYRLERDARVNIALGFLLPFLVPAVVKAATSGIAPVTLSNPQVLIWTMAAWSFLPASLFMRGIAMGRLADMIRVQRRAAAVEAEEKGAVLAHA</sequence>
<proteinExistence type="predicted"/>
<keyword evidence="1" id="KW-0472">Membrane</keyword>
<dbReference type="AlphaFoldDB" id="A0A1N7PFC1"/>
<accession>A0A1N7PFC1</accession>
<name>A0A1N7PFC1_9RHOB</name>
<evidence type="ECO:0000313" key="2">
    <source>
        <dbReference type="EMBL" id="SIT09268.1"/>
    </source>
</evidence>
<protein>
    <submittedName>
        <fullName evidence="2">Uncharacterized protein</fullName>
    </submittedName>
</protein>
<feature type="transmembrane region" description="Helical" evidence="1">
    <location>
        <begin position="268"/>
        <end position="289"/>
    </location>
</feature>
<reference evidence="2 3" key="1">
    <citation type="submission" date="2017-01" db="EMBL/GenBank/DDBJ databases">
        <authorList>
            <person name="Mah S.A."/>
            <person name="Swanson W.J."/>
            <person name="Moy G.W."/>
            <person name="Vacquier V.D."/>
        </authorList>
    </citation>
    <scope>NUCLEOTIDE SEQUENCE [LARGE SCALE GENOMIC DNA]</scope>
    <source>
        <strain evidence="2 3">DSM 26375</strain>
    </source>
</reference>
<feature type="transmembrane region" description="Helical" evidence="1">
    <location>
        <begin position="105"/>
        <end position="123"/>
    </location>
</feature>
<feature type="transmembrane region" description="Helical" evidence="1">
    <location>
        <begin position="237"/>
        <end position="262"/>
    </location>
</feature>
<feature type="transmembrane region" description="Helical" evidence="1">
    <location>
        <begin position="39"/>
        <end position="62"/>
    </location>
</feature>
<keyword evidence="1" id="KW-0812">Transmembrane</keyword>
<keyword evidence="1" id="KW-1133">Transmembrane helix</keyword>
<evidence type="ECO:0000256" key="1">
    <source>
        <dbReference type="SAM" id="Phobius"/>
    </source>
</evidence>
<keyword evidence="3" id="KW-1185">Reference proteome</keyword>
<dbReference type="Proteomes" id="UP000186141">
    <property type="component" value="Unassembled WGS sequence"/>
</dbReference>
<evidence type="ECO:0000313" key="3">
    <source>
        <dbReference type="Proteomes" id="UP000186141"/>
    </source>
</evidence>
<feature type="transmembrane region" description="Helical" evidence="1">
    <location>
        <begin position="172"/>
        <end position="196"/>
    </location>
</feature>
<gene>
    <name evidence="2" type="ORF">SAMN05421774_105209</name>
</gene>
<feature type="transmembrane region" description="Helical" evidence="1">
    <location>
        <begin position="74"/>
        <end position="93"/>
    </location>
</feature>
<organism evidence="2 3">
    <name type="scientific">Gemmobacter megaterium</name>
    <dbReference type="NCBI Taxonomy" id="1086013"/>
    <lineage>
        <taxon>Bacteria</taxon>
        <taxon>Pseudomonadati</taxon>
        <taxon>Pseudomonadota</taxon>
        <taxon>Alphaproteobacteria</taxon>
        <taxon>Rhodobacterales</taxon>
        <taxon>Paracoccaceae</taxon>
        <taxon>Gemmobacter</taxon>
    </lineage>
</organism>
<dbReference type="EMBL" id="FTOT01000005">
    <property type="protein sequence ID" value="SIT09268.1"/>
    <property type="molecule type" value="Genomic_DNA"/>
</dbReference>